<proteinExistence type="predicted"/>
<keyword evidence="1" id="KW-1133">Transmembrane helix</keyword>
<feature type="transmembrane region" description="Helical" evidence="1">
    <location>
        <begin position="20"/>
        <end position="49"/>
    </location>
</feature>
<keyword evidence="3" id="KW-1185">Reference proteome</keyword>
<evidence type="ECO:0000313" key="3">
    <source>
        <dbReference type="Proteomes" id="UP000834106"/>
    </source>
</evidence>
<reference evidence="2" key="1">
    <citation type="submission" date="2023-05" db="EMBL/GenBank/DDBJ databases">
        <authorList>
            <person name="Huff M."/>
        </authorList>
    </citation>
    <scope>NUCLEOTIDE SEQUENCE</scope>
</reference>
<gene>
    <name evidence="2" type="ORF">FPE_LOCUS26071</name>
</gene>
<evidence type="ECO:0000313" key="2">
    <source>
        <dbReference type="EMBL" id="CAI9778641.1"/>
    </source>
</evidence>
<accession>A0AAD2A2S6</accession>
<keyword evidence="1" id="KW-0472">Membrane</keyword>
<name>A0AAD2A2S6_9LAMI</name>
<dbReference type="Proteomes" id="UP000834106">
    <property type="component" value="Chromosome 16"/>
</dbReference>
<dbReference type="AlphaFoldDB" id="A0AAD2A2S6"/>
<evidence type="ECO:0000256" key="1">
    <source>
        <dbReference type="SAM" id="Phobius"/>
    </source>
</evidence>
<dbReference type="EMBL" id="OU503051">
    <property type="protein sequence ID" value="CAI9778641.1"/>
    <property type="molecule type" value="Genomic_DNA"/>
</dbReference>
<keyword evidence="1" id="KW-0812">Transmembrane</keyword>
<organism evidence="2 3">
    <name type="scientific">Fraxinus pennsylvanica</name>
    <dbReference type="NCBI Taxonomy" id="56036"/>
    <lineage>
        <taxon>Eukaryota</taxon>
        <taxon>Viridiplantae</taxon>
        <taxon>Streptophyta</taxon>
        <taxon>Embryophyta</taxon>
        <taxon>Tracheophyta</taxon>
        <taxon>Spermatophyta</taxon>
        <taxon>Magnoliopsida</taxon>
        <taxon>eudicotyledons</taxon>
        <taxon>Gunneridae</taxon>
        <taxon>Pentapetalae</taxon>
        <taxon>asterids</taxon>
        <taxon>lamiids</taxon>
        <taxon>Lamiales</taxon>
        <taxon>Oleaceae</taxon>
        <taxon>Oleeae</taxon>
        <taxon>Fraxinus</taxon>
    </lineage>
</organism>
<sequence length="99" mass="11041">METQVEGGHPYIPRDLKLPGYVPVLLSQSTILSVYGISSLLVVSFMWILSGNPSITILYYSYVFSGEYDFPQRSIIRKCLDRAPPSPVFDTAAILITII</sequence>
<protein>
    <submittedName>
        <fullName evidence="2">Uncharacterized protein</fullName>
    </submittedName>
</protein>